<keyword evidence="1" id="KW-0472">Membrane</keyword>
<keyword evidence="1" id="KW-1133">Transmembrane helix</keyword>
<accession>A0A1X0RFI9</accession>
<evidence type="ECO:0000256" key="1">
    <source>
        <dbReference type="SAM" id="Phobius"/>
    </source>
</evidence>
<organism evidence="2">
    <name type="scientific">Rhizopus microsporus var. microsporus</name>
    <dbReference type="NCBI Taxonomy" id="86635"/>
    <lineage>
        <taxon>Eukaryota</taxon>
        <taxon>Fungi</taxon>
        <taxon>Fungi incertae sedis</taxon>
        <taxon>Mucoromycota</taxon>
        <taxon>Mucoromycotina</taxon>
        <taxon>Mucoromycetes</taxon>
        <taxon>Mucorales</taxon>
        <taxon>Mucorineae</taxon>
        <taxon>Rhizopodaceae</taxon>
        <taxon>Rhizopus</taxon>
    </lineage>
</organism>
<gene>
    <name evidence="2" type="ORF">BCV72DRAFT_311239</name>
</gene>
<feature type="transmembrane region" description="Helical" evidence="1">
    <location>
        <begin position="33"/>
        <end position="53"/>
    </location>
</feature>
<dbReference type="AlphaFoldDB" id="A0A1X0RFI9"/>
<reference evidence="2" key="1">
    <citation type="journal article" date="2016" name="Proc. Natl. Acad. Sci. U.S.A.">
        <title>Lipid metabolic changes in an early divergent fungus govern the establishment of a mutualistic symbiosis with endobacteria.</title>
        <authorList>
            <person name="Lastovetsky O.A."/>
            <person name="Gaspar M.L."/>
            <person name="Mondo S.J."/>
            <person name="LaButti K.M."/>
            <person name="Sandor L."/>
            <person name="Grigoriev I.V."/>
            <person name="Henry S.A."/>
            <person name="Pawlowska T.E."/>
        </authorList>
    </citation>
    <scope>NUCLEOTIDE SEQUENCE [LARGE SCALE GENOMIC DNA]</scope>
    <source>
        <strain evidence="2">ATCC 52814</strain>
    </source>
</reference>
<protein>
    <submittedName>
        <fullName evidence="2">Uncharacterized protein</fullName>
    </submittedName>
</protein>
<evidence type="ECO:0000313" key="2">
    <source>
        <dbReference type="EMBL" id="ORE10769.1"/>
    </source>
</evidence>
<sequence>MSRSIAFGGGFIGFLIINTFNLDILYNRFLNDDFACSLFALCKLSLLISHFYLPQVLEPFPYLVGAFSLRHE</sequence>
<dbReference type="EMBL" id="KV921862">
    <property type="protein sequence ID" value="ORE10769.1"/>
    <property type="molecule type" value="Genomic_DNA"/>
</dbReference>
<feature type="transmembrane region" description="Helical" evidence="1">
    <location>
        <begin position="6"/>
        <end position="26"/>
    </location>
</feature>
<name>A0A1X0RFI9_RHIZD</name>
<dbReference type="VEuPathDB" id="FungiDB:BCV72DRAFT_311239"/>
<keyword evidence="1" id="KW-0812">Transmembrane</keyword>
<dbReference type="Proteomes" id="UP000242414">
    <property type="component" value="Unassembled WGS sequence"/>
</dbReference>
<proteinExistence type="predicted"/>